<sequence length="382" mass="40609">MKSTNGKGGLVKKLLGVAVSAALFLCLMPMAGAQSEQGISYVALGDSISSGYGLEEGTLSFAQRVAQDNGLELTNLAQDGETATSLLDKLQTDQVSAAVAQADIMTITVGGNDLMNALYAYLTDAYNQRNPENPTTQEDMKNAVMGGDMGVLTFALEVGPGFSNSERATQALADFHTHLTQIVLNIRAENPQVQLVVVEQYNPYSYLVKELSKNPIFASSAQSLCAAFGAGVADINDVIAAVAQQQECAVAKVYDAFETAQENPCNASVSIPVKLDLDFHPNAYGHGLIAQQVTELLAQQVIVPPEDAVVEDQPQGDVSNPAAPQRPTPPVQTQDVFQVQQPPATGDTSDLVIWMILVCITGACLVVVTILQNRRKGDKHES</sequence>
<proteinExistence type="predicted"/>
<dbReference type="Pfam" id="PF13472">
    <property type="entry name" value="Lipase_GDSL_2"/>
    <property type="match status" value="1"/>
</dbReference>
<protein>
    <recommendedName>
        <fullName evidence="3">SGNH hydrolase-type esterase domain-containing protein</fullName>
    </recommendedName>
</protein>
<reference evidence="4" key="1">
    <citation type="submission" date="2020-10" db="EMBL/GenBank/DDBJ databases">
        <authorList>
            <person name="Gilroy R."/>
        </authorList>
    </citation>
    <scope>NUCLEOTIDE SEQUENCE</scope>
    <source>
        <strain evidence="4">ChiGjej2B2-12916</strain>
    </source>
</reference>
<organism evidence="4 5">
    <name type="scientific">Candidatus Enterenecus faecium</name>
    <dbReference type="NCBI Taxonomy" id="2840780"/>
    <lineage>
        <taxon>Bacteria</taxon>
        <taxon>Bacillati</taxon>
        <taxon>Bacillota</taxon>
        <taxon>Clostridia</taxon>
        <taxon>Eubacteriales</taxon>
        <taxon>Candidatus Enterenecus</taxon>
    </lineage>
</organism>
<dbReference type="SUPFAM" id="SSF52266">
    <property type="entry name" value="SGNH hydrolase"/>
    <property type="match status" value="1"/>
</dbReference>
<keyword evidence="2" id="KW-0472">Membrane</keyword>
<feature type="region of interest" description="Disordered" evidence="1">
    <location>
        <begin position="310"/>
        <end position="335"/>
    </location>
</feature>
<dbReference type="EMBL" id="DVFO01000002">
    <property type="protein sequence ID" value="HIQ60024.1"/>
    <property type="molecule type" value="Genomic_DNA"/>
</dbReference>
<feature type="domain" description="SGNH hydrolase-type esterase" evidence="3">
    <location>
        <begin position="43"/>
        <end position="287"/>
    </location>
</feature>
<dbReference type="Gene3D" id="3.40.50.1110">
    <property type="entry name" value="SGNH hydrolase"/>
    <property type="match status" value="1"/>
</dbReference>
<reference evidence="4" key="2">
    <citation type="journal article" date="2021" name="PeerJ">
        <title>Extensive microbial diversity within the chicken gut microbiome revealed by metagenomics and culture.</title>
        <authorList>
            <person name="Gilroy R."/>
            <person name="Ravi A."/>
            <person name="Getino M."/>
            <person name="Pursley I."/>
            <person name="Horton D.L."/>
            <person name="Alikhan N.F."/>
            <person name="Baker D."/>
            <person name="Gharbi K."/>
            <person name="Hall N."/>
            <person name="Watson M."/>
            <person name="Adriaenssens E.M."/>
            <person name="Foster-Nyarko E."/>
            <person name="Jarju S."/>
            <person name="Secka A."/>
            <person name="Antonio M."/>
            <person name="Oren A."/>
            <person name="Chaudhuri R.R."/>
            <person name="La Ragione R."/>
            <person name="Hildebrand F."/>
            <person name="Pallen M.J."/>
        </authorList>
    </citation>
    <scope>NUCLEOTIDE SEQUENCE</scope>
    <source>
        <strain evidence="4">ChiGjej2B2-12916</strain>
    </source>
</reference>
<evidence type="ECO:0000259" key="3">
    <source>
        <dbReference type="Pfam" id="PF13472"/>
    </source>
</evidence>
<accession>A0A9D0YR00</accession>
<dbReference type="InterPro" id="IPR013830">
    <property type="entry name" value="SGNH_hydro"/>
</dbReference>
<keyword evidence="2" id="KW-1133">Transmembrane helix</keyword>
<comment type="caution">
    <text evidence="4">The sequence shown here is derived from an EMBL/GenBank/DDBJ whole genome shotgun (WGS) entry which is preliminary data.</text>
</comment>
<feature type="transmembrane region" description="Helical" evidence="2">
    <location>
        <begin position="351"/>
        <end position="371"/>
    </location>
</feature>
<evidence type="ECO:0000313" key="5">
    <source>
        <dbReference type="Proteomes" id="UP000886879"/>
    </source>
</evidence>
<keyword evidence="2" id="KW-0812">Transmembrane</keyword>
<gene>
    <name evidence="4" type="ORF">IAD31_00260</name>
</gene>
<evidence type="ECO:0000256" key="1">
    <source>
        <dbReference type="SAM" id="MobiDB-lite"/>
    </source>
</evidence>
<evidence type="ECO:0000256" key="2">
    <source>
        <dbReference type="SAM" id="Phobius"/>
    </source>
</evidence>
<name>A0A9D0YR00_9FIRM</name>
<dbReference type="InterPro" id="IPR036514">
    <property type="entry name" value="SGNH_hydro_sf"/>
</dbReference>
<dbReference type="Proteomes" id="UP000886879">
    <property type="component" value="Unassembled WGS sequence"/>
</dbReference>
<dbReference type="AlphaFoldDB" id="A0A9D0YR00"/>
<evidence type="ECO:0000313" key="4">
    <source>
        <dbReference type="EMBL" id="HIQ60024.1"/>
    </source>
</evidence>